<evidence type="ECO:0000313" key="1">
    <source>
        <dbReference type="EMBL" id="MFC5193322.1"/>
    </source>
</evidence>
<dbReference type="Proteomes" id="UP001596163">
    <property type="component" value="Unassembled WGS sequence"/>
</dbReference>
<organism evidence="1 2">
    <name type="scientific">Algoriphagus aquatilis</name>
    <dbReference type="NCBI Taxonomy" id="490186"/>
    <lineage>
        <taxon>Bacteria</taxon>
        <taxon>Pseudomonadati</taxon>
        <taxon>Bacteroidota</taxon>
        <taxon>Cytophagia</taxon>
        <taxon>Cytophagales</taxon>
        <taxon>Cyclobacteriaceae</taxon>
        <taxon>Algoriphagus</taxon>
    </lineage>
</organism>
<dbReference type="RefSeq" id="WP_377917156.1">
    <property type="nucleotide sequence ID" value="NZ_JBHSKS010000017.1"/>
</dbReference>
<protein>
    <submittedName>
        <fullName evidence="1">Uncharacterized protein</fullName>
    </submittedName>
</protein>
<reference evidence="2" key="1">
    <citation type="journal article" date="2019" name="Int. J. Syst. Evol. Microbiol.">
        <title>The Global Catalogue of Microorganisms (GCM) 10K type strain sequencing project: providing services to taxonomists for standard genome sequencing and annotation.</title>
        <authorList>
            <consortium name="The Broad Institute Genomics Platform"/>
            <consortium name="The Broad Institute Genome Sequencing Center for Infectious Disease"/>
            <person name="Wu L."/>
            <person name="Ma J."/>
        </authorList>
    </citation>
    <scope>NUCLEOTIDE SEQUENCE [LARGE SCALE GENOMIC DNA]</scope>
    <source>
        <strain evidence="2">CGMCC 1.7030</strain>
    </source>
</reference>
<proteinExistence type="predicted"/>
<evidence type="ECO:0000313" key="2">
    <source>
        <dbReference type="Proteomes" id="UP001596163"/>
    </source>
</evidence>
<accession>A0ABW0BZF8</accession>
<sequence length="44" mass="4985">MAAQIKEKSKVNLILITLFGKGKEGKRACLNDHPSKYERLNLLD</sequence>
<keyword evidence="2" id="KW-1185">Reference proteome</keyword>
<gene>
    <name evidence="1" type="ORF">ACFPIK_16235</name>
</gene>
<comment type="caution">
    <text evidence="1">The sequence shown here is derived from an EMBL/GenBank/DDBJ whole genome shotgun (WGS) entry which is preliminary data.</text>
</comment>
<dbReference type="EMBL" id="JBHSKS010000017">
    <property type="protein sequence ID" value="MFC5193322.1"/>
    <property type="molecule type" value="Genomic_DNA"/>
</dbReference>
<name>A0ABW0BZF8_9BACT</name>